<keyword evidence="3" id="KW-1185">Reference proteome</keyword>
<dbReference type="InterPro" id="IPR002686">
    <property type="entry name" value="Transposase_17"/>
</dbReference>
<organism evidence="2 3">
    <name type="scientific">Massilia haematophila</name>
    <dbReference type="NCBI Taxonomy" id="457923"/>
    <lineage>
        <taxon>Bacteria</taxon>
        <taxon>Pseudomonadati</taxon>
        <taxon>Pseudomonadota</taxon>
        <taxon>Betaproteobacteria</taxon>
        <taxon>Burkholderiales</taxon>
        <taxon>Oxalobacteraceae</taxon>
        <taxon>Telluria group</taxon>
        <taxon>Massilia</taxon>
    </lineage>
</organism>
<dbReference type="Proteomes" id="UP001595665">
    <property type="component" value="Unassembled WGS sequence"/>
</dbReference>
<comment type="caution">
    <text evidence="2">The sequence shown here is derived from an EMBL/GenBank/DDBJ whole genome shotgun (WGS) entry which is preliminary data.</text>
</comment>
<dbReference type="PANTHER" id="PTHR36966">
    <property type="entry name" value="REP-ASSOCIATED TYROSINE TRANSPOSASE"/>
    <property type="match status" value="1"/>
</dbReference>
<dbReference type="RefSeq" id="WP_312551066.1">
    <property type="nucleotide sequence ID" value="NZ_JBHRVV010000001.1"/>
</dbReference>
<evidence type="ECO:0000259" key="1">
    <source>
        <dbReference type="SMART" id="SM01321"/>
    </source>
</evidence>
<gene>
    <name evidence="2" type="ORF">ACFOPH_17030</name>
</gene>
<evidence type="ECO:0000313" key="2">
    <source>
        <dbReference type="EMBL" id="MFC3459942.1"/>
    </source>
</evidence>
<dbReference type="EMBL" id="JBHRVV010000001">
    <property type="protein sequence ID" value="MFC3459942.1"/>
    <property type="molecule type" value="Genomic_DNA"/>
</dbReference>
<sequence length="179" mass="21703">MSRYRRLHTGSTFFFTAVSYRRRPIFCDPALRASLRKAIQFVRTTRPFVIDAWVILPDHMHCIWTLPDGDSDYSKRWFAIKRFVSTNYGRRLHDPRLLTQSRQSKCESTIWQRRFWEHGIRDDVDFERHMDYIHFNPVKHRYVPQVREWPHSTFHRYVREGVYPADWGGTPDIGEMLIE</sequence>
<reference evidence="3" key="1">
    <citation type="journal article" date="2019" name="Int. J. Syst. Evol. Microbiol.">
        <title>The Global Catalogue of Microorganisms (GCM) 10K type strain sequencing project: providing services to taxonomists for standard genome sequencing and annotation.</title>
        <authorList>
            <consortium name="The Broad Institute Genomics Platform"/>
            <consortium name="The Broad Institute Genome Sequencing Center for Infectious Disease"/>
            <person name="Wu L."/>
            <person name="Ma J."/>
        </authorList>
    </citation>
    <scope>NUCLEOTIDE SEQUENCE [LARGE SCALE GENOMIC DNA]</scope>
    <source>
        <strain evidence="3">CCM 7480</strain>
    </source>
</reference>
<protein>
    <submittedName>
        <fullName evidence="2">Transposase</fullName>
    </submittedName>
</protein>
<dbReference type="InterPro" id="IPR036515">
    <property type="entry name" value="Transposase_17_sf"/>
</dbReference>
<dbReference type="Gene3D" id="3.30.70.1290">
    <property type="entry name" value="Transposase IS200-like"/>
    <property type="match status" value="1"/>
</dbReference>
<dbReference type="InterPro" id="IPR052715">
    <property type="entry name" value="RAYT_transposase"/>
</dbReference>
<feature type="domain" description="Transposase IS200-like" evidence="1">
    <location>
        <begin position="8"/>
        <end position="136"/>
    </location>
</feature>
<proteinExistence type="predicted"/>
<dbReference type="SUPFAM" id="SSF143422">
    <property type="entry name" value="Transposase IS200-like"/>
    <property type="match status" value="1"/>
</dbReference>
<evidence type="ECO:0000313" key="3">
    <source>
        <dbReference type="Proteomes" id="UP001595665"/>
    </source>
</evidence>
<accession>A0ABV7PNY4</accession>
<name>A0ABV7PNY4_9BURK</name>
<dbReference type="NCBIfam" id="NF047646">
    <property type="entry name" value="REP_Tyr_transpos"/>
    <property type="match status" value="1"/>
</dbReference>
<dbReference type="PANTHER" id="PTHR36966:SF1">
    <property type="entry name" value="REP-ASSOCIATED TYROSINE TRANSPOSASE"/>
    <property type="match status" value="1"/>
</dbReference>
<dbReference type="SMART" id="SM01321">
    <property type="entry name" value="Y1_Tnp"/>
    <property type="match status" value="1"/>
</dbReference>